<dbReference type="EMBL" id="JAOBYN010000054">
    <property type="protein sequence ID" value="MDH1057399.1"/>
    <property type="molecule type" value="Genomic_DNA"/>
</dbReference>
<reference evidence="1" key="1">
    <citation type="submission" date="2022-09" db="EMBL/GenBank/DDBJ databases">
        <title>Intensive care unit water sources are persistently colonized with multi-drug resistant bacteria and are the site of extensive horizontal gene transfer of antibiotic resistance genes.</title>
        <authorList>
            <person name="Diorio-Toth L."/>
        </authorList>
    </citation>
    <scope>NUCLEOTIDE SEQUENCE</scope>
    <source>
        <strain evidence="1">GD03990</strain>
    </source>
</reference>
<evidence type="ECO:0000313" key="1">
    <source>
        <dbReference type="EMBL" id="MDH1057399.1"/>
    </source>
</evidence>
<dbReference type="AlphaFoldDB" id="A0AA42N4N2"/>
<proteinExistence type="predicted"/>
<organism evidence="1 2">
    <name type="scientific">Aquipseudomonas alcaligenes</name>
    <name type="common">Pseudomonas alcaligenes</name>
    <dbReference type="NCBI Taxonomy" id="43263"/>
    <lineage>
        <taxon>Bacteria</taxon>
        <taxon>Pseudomonadati</taxon>
        <taxon>Pseudomonadota</taxon>
        <taxon>Gammaproteobacteria</taxon>
        <taxon>Pseudomonadales</taxon>
        <taxon>Pseudomonadaceae</taxon>
        <taxon>Aquipseudomonas</taxon>
    </lineage>
</organism>
<accession>A0AA42N4N2</accession>
<dbReference type="RefSeq" id="WP_237045174.1">
    <property type="nucleotide sequence ID" value="NZ_AP025273.1"/>
</dbReference>
<evidence type="ECO:0000313" key="2">
    <source>
        <dbReference type="Proteomes" id="UP001158730"/>
    </source>
</evidence>
<comment type="caution">
    <text evidence="1">The sequence shown here is derived from an EMBL/GenBank/DDBJ whole genome shotgun (WGS) entry which is preliminary data.</text>
</comment>
<dbReference type="Proteomes" id="UP001158730">
    <property type="component" value="Unassembled WGS sequence"/>
</dbReference>
<name>A0AA42N4N2_AQUAC</name>
<protein>
    <submittedName>
        <fullName evidence="1">Uncharacterized protein</fullName>
    </submittedName>
</protein>
<gene>
    <name evidence="1" type="ORF">N5C05_21940</name>
</gene>
<sequence length="152" mass="17607">MASSSREIAESIIQNALGIHPLAWEYDNFSVRPVEYLFFAEIYDISLSENDLAVHPEAREFLELFPLDFIETKLSAVANSQDHMDLLMRRAKYYSLLDESPEEERLYLRRSAIYQMHCALMKRDFGDFYDSLSSDCNGLTKEAEEFISARGD</sequence>